<dbReference type="PROSITE" id="PS50157">
    <property type="entry name" value="ZINC_FINGER_C2H2_2"/>
    <property type="match status" value="1"/>
</dbReference>
<dbReference type="InterPro" id="IPR013087">
    <property type="entry name" value="Znf_C2H2_type"/>
</dbReference>
<dbReference type="InterPro" id="IPR036236">
    <property type="entry name" value="Znf_C2H2_sf"/>
</dbReference>
<keyword evidence="1" id="KW-0479">Metal-binding</keyword>
<dbReference type="Gene3D" id="3.30.160.60">
    <property type="entry name" value="Classic Zinc Finger"/>
    <property type="match status" value="1"/>
</dbReference>
<organism evidence="7 8">
    <name type="scientific">Aromia moschata</name>
    <dbReference type="NCBI Taxonomy" id="1265417"/>
    <lineage>
        <taxon>Eukaryota</taxon>
        <taxon>Metazoa</taxon>
        <taxon>Ecdysozoa</taxon>
        <taxon>Arthropoda</taxon>
        <taxon>Hexapoda</taxon>
        <taxon>Insecta</taxon>
        <taxon>Pterygota</taxon>
        <taxon>Neoptera</taxon>
        <taxon>Endopterygota</taxon>
        <taxon>Coleoptera</taxon>
        <taxon>Polyphaga</taxon>
        <taxon>Cucujiformia</taxon>
        <taxon>Chrysomeloidea</taxon>
        <taxon>Cerambycidae</taxon>
        <taxon>Cerambycinae</taxon>
        <taxon>Callichromatini</taxon>
        <taxon>Aromia</taxon>
    </lineage>
</organism>
<evidence type="ECO:0000256" key="5">
    <source>
        <dbReference type="SAM" id="MobiDB-lite"/>
    </source>
</evidence>
<evidence type="ECO:0000256" key="4">
    <source>
        <dbReference type="PROSITE-ProRule" id="PRU00042"/>
    </source>
</evidence>
<feature type="domain" description="C2H2-type" evidence="6">
    <location>
        <begin position="12"/>
        <end position="39"/>
    </location>
</feature>
<evidence type="ECO:0000256" key="2">
    <source>
        <dbReference type="ARBA" id="ARBA00022771"/>
    </source>
</evidence>
<dbReference type="SUPFAM" id="SSF57667">
    <property type="entry name" value="beta-beta-alpha zinc fingers"/>
    <property type="match status" value="1"/>
</dbReference>
<accession>A0AAV8YVJ7</accession>
<gene>
    <name evidence="7" type="ORF">NQ318_005387</name>
</gene>
<protein>
    <recommendedName>
        <fullName evidence="6">C2H2-type domain-containing protein</fullName>
    </recommendedName>
</protein>
<keyword evidence="3" id="KW-0862">Zinc</keyword>
<keyword evidence="8" id="KW-1185">Reference proteome</keyword>
<evidence type="ECO:0000259" key="6">
    <source>
        <dbReference type="PROSITE" id="PS50157"/>
    </source>
</evidence>
<evidence type="ECO:0000256" key="3">
    <source>
        <dbReference type="ARBA" id="ARBA00022833"/>
    </source>
</evidence>
<comment type="caution">
    <text evidence="7">The sequence shown here is derived from an EMBL/GenBank/DDBJ whole genome shotgun (WGS) entry which is preliminary data.</text>
</comment>
<name>A0AAV8YVJ7_9CUCU</name>
<feature type="compositionally biased region" description="Polar residues" evidence="5">
    <location>
        <begin position="76"/>
        <end position="91"/>
    </location>
</feature>
<dbReference type="EMBL" id="JAPWTK010000035">
    <property type="protein sequence ID" value="KAJ8955842.1"/>
    <property type="molecule type" value="Genomic_DNA"/>
</dbReference>
<feature type="region of interest" description="Disordered" evidence="5">
    <location>
        <begin position="58"/>
        <end position="91"/>
    </location>
</feature>
<sequence length="91" mass="10514">MHIRQHTGEKPFSCDTCSYTTSDHNSLRRHKLRYTGQKALQVQVLFVCLYPKQHLQDPPQDEAPWHGERPHVHVSRSASSGPSTRICTRHI</sequence>
<dbReference type="Proteomes" id="UP001162162">
    <property type="component" value="Unassembled WGS sequence"/>
</dbReference>
<dbReference type="FunFam" id="3.30.160.60:FF:000446">
    <property type="entry name" value="Zinc finger protein"/>
    <property type="match status" value="1"/>
</dbReference>
<dbReference type="AlphaFoldDB" id="A0AAV8YVJ7"/>
<evidence type="ECO:0000313" key="7">
    <source>
        <dbReference type="EMBL" id="KAJ8955842.1"/>
    </source>
</evidence>
<reference evidence="7" key="1">
    <citation type="journal article" date="2023" name="Insect Mol. Biol.">
        <title>Genome sequencing provides insights into the evolution of gene families encoding plant cell wall-degrading enzymes in longhorned beetles.</title>
        <authorList>
            <person name="Shin N.R."/>
            <person name="Okamura Y."/>
            <person name="Kirsch R."/>
            <person name="Pauchet Y."/>
        </authorList>
    </citation>
    <scope>NUCLEOTIDE SEQUENCE</scope>
    <source>
        <strain evidence="7">AMC_N1</strain>
    </source>
</reference>
<dbReference type="GO" id="GO:0005634">
    <property type="term" value="C:nucleus"/>
    <property type="evidence" value="ECO:0007669"/>
    <property type="project" value="UniProtKB-ARBA"/>
</dbReference>
<keyword evidence="2 4" id="KW-0863">Zinc-finger</keyword>
<evidence type="ECO:0000313" key="8">
    <source>
        <dbReference type="Proteomes" id="UP001162162"/>
    </source>
</evidence>
<proteinExistence type="predicted"/>
<dbReference type="GO" id="GO:0008270">
    <property type="term" value="F:zinc ion binding"/>
    <property type="evidence" value="ECO:0007669"/>
    <property type="project" value="UniProtKB-KW"/>
</dbReference>
<evidence type="ECO:0000256" key="1">
    <source>
        <dbReference type="ARBA" id="ARBA00022723"/>
    </source>
</evidence>